<dbReference type="InterPro" id="IPR014729">
    <property type="entry name" value="Rossmann-like_a/b/a_fold"/>
</dbReference>
<dbReference type="InterPro" id="IPR006015">
    <property type="entry name" value="Universal_stress_UspA"/>
</dbReference>
<evidence type="ECO:0000313" key="2">
    <source>
        <dbReference type="EMBL" id="KAG2171747.1"/>
    </source>
</evidence>
<dbReference type="PRINTS" id="PR01438">
    <property type="entry name" value="UNVRSLSTRESS"/>
</dbReference>
<name>A0A8H7PD59_MORIS</name>
<dbReference type="AlphaFoldDB" id="A0A8H7PD59"/>
<sequence length="178" mass="19735">MSVPLDQRRRIAIAYDGTEDATKLFKWAIDNIFRPQSDHIILLSAVSGGEQRRGSITSNGGSPRRRLSLPMTSARPSEVNEMLNDPSHKDLAASDVAKQRLQDMARELHTLNATSEEHILWGDPKVLIPKFTTNHSVDLLIIGSRGLSKVRKVFVGSVSENCIHECPCPVLVVRNTTI</sequence>
<gene>
    <name evidence="2" type="ORF">INT43_008127</name>
</gene>
<dbReference type="OrthoDB" id="843225at2759"/>
<dbReference type="CDD" id="cd23659">
    <property type="entry name" value="USP_At3g01520-like"/>
    <property type="match status" value="1"/>
</dbReference>
<keyword evidence="3" id="KW-1185">Reference proteome</keyword>
<organism evidence="2 3">
    <name type="scientific">Mortierella isabellina</name>
    <name type="common">Filamentous fungus</name>
    <name type="synonym">Umbelopsis isabellina</name>
    <dbReference type="NCBI Taxonomy" id="91625"/>
    <lineage>
        <taxon>Eukaryota</taxon>
        <taxon>Fungi</taxon>
        <taxon>Fungi incertae sedis</taxon>
        <taxon>Mucoromycota</taxon>
        <taxon>Mucoromycotina</taxon>
        <taxon>Umbelopsidomycetes</taxon>
        <taxon>Umbelopsidales</taxon>
        <taxon>Umbelopsidaceae</taxon>
        <taxon>Umbelopsis</taxon>
    </lineage>
</organism>
<dbReference type="Proteomes" id="UP000654370">
    <property type="component" value="Unassembled WGS sequence"/>
</dbReference>
<proteinExistence type="predicted"/>
<dbReference type="PANTHER" id="PTHR31964:SF113">
    <property type="entry name" value="USPA DOMAIN-CONTAINING PROTEIN"/>
    <property type="match status" value="1"/>
</dbReference>
<dbReference type="EMBL" id="JAEPQZ010000019">
    <property type="protein sequence ID" value="KAG2171747.1"/>
    <property type="molecule type" value="Genomic_DNA"/>
</dbReference>
<dbReference type="SUPFAM" id="SSF52402">
    <property type="entry name" value="Adenine nucleotide alpha hydrolases-like"/>
    <property type="match status" value="1"/>
</dbReference>
<evidence type="ECO:0000259" key="1">
    <source>
        <dbReference type="Pfam" id="PF00582"/>
    </source>
</evidence>
<dbReference type="Pfam" id="PF00582">
    <property type="entry name" value="Usp"/>
    <property type="match status" value="1"/>
</dbReference>
<comment type="caution">
    <text evidence="2">The sequence shown here is derived from an EMBL/GenBank/DDBJ whole genome shotgun (WGS) entry which is preliminary data.</text>
</comment>
<dbReference type="InterPro" id="IPR006016">
    <property type="entry name" value="UspA"/>
</dbReference>
<evidence type="ECO:0000313" key="3">
    <source>
        <dbReference type="Proteomes" id="UP000654370"/>
    </source>
</evidence>
<protein>
    <recommendedName>
        <fullName evidence="1">UspA domain-containing protein</fullName>
    </recommendedName>
</protein>
<reference evidence="2" key="1">
    <citation type="submission" date="2020-12" db="EMBL/GenBank/DDBJ databases">
        <title>Metabolic potential, ecology and presence of endohyphal bacteria is reflected in genomic diversity of Mucoromycotina.</title>
        <authorList>
            <person name="Muszewska A."/>
            <person name="Okrasinska A."/>
            <person name="Steczkiewicz K."/>
            <person name="Drgas O."/>
            <person name="Orlowska M."/>
            <person name="Perlinska-Lenart U."/>
            <person name="Aleksandrzak-Piekarczyk T."/>
            <person name="Szatraj K."/>
            <person name="Zielenkiewicz U."/>
            <person name="Pilsyk S."/>
            <person name="Malc E."/>
            <person name="Mieczkowski P."/>
            <person name="Kruszewska J.S."/>
            <person name="Biernat P."/>
            <person name="Pawlowska J."/>
        </authorList>
    </citation>
    <scope>NUCLEOTIDE SEQUENCE</scope>
    <source>
        <strain evidence="2">WA0000067209</strain>
    </source>
</reference>
<dbReference type="PANTHER" id="PTHR31964">
    <property type="entry name" value="ADENINE NUCLEOTIDE ALPHA HYDROLASES-LIKE SUPERFAMILY PROTEIN"/>
    <property type="match status" value="1"/>
</dbReference>
<dbReference type="Gene3D" id="3.40.50.620">
    <property type="entry name" value="HUPs"/>
    <property type="match status" value="1"/>
</dbReference>
<feature type="domain" description="UspA" evidence="1">
    <location>
        <begin position="83"/>
        <end position="174"/>
    </location>
</feature>
<accession>A0A8H7PD59</accession>